<dbReference type="AlphaFoldDB" id="A0A2H5MWG0"/>
<dbReference type="InterPro" id="IPR001360">
    <property type="entry name" value="Glyco_hydro_1"/>
</dbReference>
<accession>A0A2H5MWG0</accession>
<organism evidence="3 4">
    <name type="scientific">Citrus unshiu</name>
    <name type="common">Satsuma mandarin</name>
    <name type="synonym">Citrus nobilis var. unshiu</name>
    <dbReference type="NCBI Taxonomy" id="55188"/>
    <lineage>
        <taxon>Eukaryota</taxon>
        <taxon>Viridiplantae</taxon>
        <taxon>Streptophyta</taxon>
        <taxon>Embryophyta</taxon>
        <taxon>Tracheophyta</taxon>
        <taxon>Spermatophyta</taxon>
        <taxon>Magnoliopsida</taxon>
        <taxon>eudicotyledons</taxon>
        <taxon>Gunneridae</taxon>
        <taxon>Pentapetalae</taxon>
        <taxon>rosids</taxon>
        <taxon>malvids</taxon>
        <taxon>Sapindales</taxon>
        <taxon>Rutaceae</taxon>
        <taxon>Aurantioideae</taxon>
        <taxon>Citrus</taxon>
    </lineage>
</organism>
<evidence type="ECO:0000313" key="4">
    <source>
        <dbReference type="Proteomes" id="UP000236630"/>
    </source>
</evidence>
<dbReference type="Proteomes" id="UP000236630">
    <property type="component" value="Unassembled WGS sequence"/>
</dbReference>
<dbReference type="SUPFAM" id="SSF51445">
    <property type="entry name" value="(Trans)glycosidases"/>
    <property type="match status" value="1"/>
</dbReference>
<evidence type="ECO:0000313" key="3">
    <source>
        <dbReference type="EMBL" id="GAY31695.1"/>
    </source>
</evidence>
<dbReference type="EMBL" id="BDQV01008776">
    <property type="protein sequence ID" value="GAY31695.1"/>
    <property type="molecule type" value="Genomic_DNA"/>
</dbReference>
<evidence type="ECO:0008006" key="5">
    <source>
        <dbReference type="Google" id="ProtNLM"/>
    </source>
</evidence>
<reference evidence="3 4" key="1">
    <citation type="journal article" date="2017" name="Front. Genet.">
        <title>Draft sequencing of the heterozygous diploid genome of Satsuma (Citrus unshiu Marc.) using a hybrid assembly approach.</title>
        <authorList>
            <person name="Shimizu T."/>
            <person name="Tanizawa Y."/>
            <person name="Mochizuki T."/>
            <person name="Nagasaki H."/>
            <person name="Yoshioka T."/>
            <person name="Toyoda A."/>
            <person name="Fujiyama A."/>
            <person name="Kaminuma E."/>
            <person name="Nakamura Y."/>
        </authorList>
    </citation>
    <scope>NUCLEOTIDE SEQUENCE [LARGE SCALE GENOMIC DNA]</scope>
    <source>
        <strain evidence="4">cv. Miyagawa wase</strain>
    </source>
</reference>
<gene>
    <name evidence="3" type="ORF">CUMW_287800</name>
</gene>
<keyword evidence="4" id="KW-1185">Reference proteome</keyword>
<proteinExistence type="inferred from homology"/>
<sequence>MEPLVYGDFPKTMRQIVKDRLPRWSDEEKNLVKGCFDFIGVNYYTTRYAKNIPIDFRAPPTSYLVDQFVNATTEKDGVPIGPKAEGSFFIYVCPQGLEKILMFMKRHY</sequence>
<name>A0A2H5MWG0_CITUN</name>
<comment type="caution">
    <text evidence="3">The sequence shown here is derived from an EMBL/GenBank/DDBJ whole genome shotgun (WGS) entry which is preliminary data.</text>
</comment>
<dbReference type="STRING" id="55188.A0A2H5MWG0"/>
<evidence type="ECO:0000256" key="1">
    <source>
        <dbReference type="ARBA" id="ARBA00010838"/>
    </source>
</evidence>
<protein>
    <recommendedName>
        <fullName evidence="5">Beta-glucosidase</fullName>
    </recommendedName>
</protein>
<dbReference type="PANTHER" id="PTHR10353:SF154">
    <property type="entry name" value="BETA-GLUCOSIDASE 9-RELATED"/>
    <property type="match status" value="1"/>
</dbReference>
<dbReference type="GO" id="GO:0005975">
    <property type="term" value="P:carbohydrate metabolic process"/>
    <property type="evidence" value="ECO:0007669"/>
    <property type="project" value="InterPro"/>
</dbReference>
<comment type="similarity">
    <text evidence="1 2">Belongs to the glycosyl hydrolase 1 family.</text>
</comment>
<dbReference type="InterPro" id="IPR017853">
    <property type="entry name" value="GH"/>
</dbReference>
<dbReference type="GO" id="GO:0008422">
    <property type="term" value="F:beta-glucosidase activity"/>
    <property type="evidence" value="ECO:0007669"/>
    <property type="project" value="TreeGrafter"/>
</dbReference>
<dbReference type="Gene3D" id="3.20.20.80">
    <property type="entry name" value="Glycosidases"/>
    <property type="match status" value="1"/>
</dbReference>
<dbReference type="Pfam" id="PF00232">
    <property type="entry name" value="Glyco_hydro_1"/>
    <property type="match status" value="1"/>
</dbReference>
<evidence type="ECO:0000256" key="2">
    <source>
        <dbReference type="RuleBase" id="RU003690"/>
    </source>
</evidence>
<dbReference type="PANTHER" id="PTHR10353">
    <property type="entry name" value="GLYCOSYL HYDROLASE"/>
    <property type="match status" value="1"/>
</dbReference>